<dbReference type="GO" id="GO:0004518">
    <property type="term" value="F:nuclease activity"/>
    <property type="evidence" value="ECO:0007669"/>
    <property type="project" value="UniProtKB-KW"/>
</dbReference>
<evidence type="ECO:0000256" key="7">
    <source>
        <dbReference type="ARBA" id="ARBA00022840"/>
    </source>
</evidence>
<evidence type="ECO:0000256" key="4">
    <source>
        <dbReference type="ARBA" id="ARBA00022741"/>
    </source>
</evidence>
<dbReference type="PANTHER" id="PTHR43152">
    <property type="entry name" value="UVRABC SYSTEM PROTEIN A"/>
    <property type="match status" value="1"/>
</dbReference>
<dbReference type="EMBL" id="BARV01025835">
    <property type="protein sequence ID" value="GAI34238.1"/>
    <property type="molecule type" value="Genomic_DNA"/>
</dbReference>
<keyword evidence="10" id="KW-0234">DNA repair</keyword>
<evidence type="ECO:0000256" key="6">
    <source>
        <dbReference type="ARBA" id="ARBA00022769"/>
    </source>
</evidence>
<dbReference type="SUPFAM" id="SSF52540">
    <property type="entry name" value="P-loop containing nucleoside triphosphate hydrolases"/>
    <property type="match status" value="1"/>
</dbReference>
<protein>
    <recommendedName>
        <fullName evidence="12">UvrA DNA-binding domain-containing protein</fullName>
    </recommendedName>
</protein>
<keyword evidence="6" id="KW-0228">DNA excision</keyword>
<comment type="subcellular location">
    <subcellularLocation>
        <location evidence="1">Cytoplasm</location>
    </subcellularLocation>
</comment>
<dbReference type="PANTHER" id="PTHR43152:SF3">
    <property type="entry name" value="UVRABC SYSTEM PROTEIN A"/>
    <property type="match status" value="1"/>
</dbReference>
<accession>X1MSG0</accession>
<evidence type="ECO:0000256" key="5">
    <source>
        <dbReference type="ARBA" id="ARBA00022763"/>
    </source>
</evidence>
<evidence type="ECO:0000256" key="1">
    <source>
        <dbReference type="ARBA" id="ARBA00004496"/>
    </source>
</evidence>
<evidence type="ECO:0000256" key="3">
    <source>
        <dbReference type="ARBA" id="ARBA00022737"/>
    </source>
</evidence>
<evidence type="ECO:0000313" key="11">
    <source>
        <dbReference type="EMBL" id="GAI34238.1"/>
    </source>
</evidence>
<dbReference type="GO" id="GO:0005737">
    <property type="term" value="C:cytoplasm"/>
    <property type="evidence" value="ECO:0007669"/>
    <property type="project" value="UniProtKB-SubCell"/>
</dbReference>
<dbReference type="GO" id="GO:0003677">
    <property type="term" value="F:DNA binding"/>
    <property type="evidence" value="ECO:0007669"/>
    <property type="project" value="UniProtKB-KW"/>
</dbReference>
<keyword evidence="5" id="KW-0227">DNA damage</keyword>
<evidence type="ECO:0000256" key="8">
    <source>
        <dbReference type="ARBA" id="ARBA00022881"/>
    </source>
</evidence>
<dbReference type="GO" id="GO:0006281">
    <property type="term" value="P:DNA repair"/>
    <property type="evidence" value="ECO:0007669"/>
    <property type="project" value="UniProtKB-KW"/>
</dbReference>
<comment type="caution">
    <text evidence="11">The sequence shown here is derived from an EMBL/GenBank/DDBJ whole genome shotgun (WGS) entry which is preliminary data.</text>
</comment>
<dbReference type="Gene3D" id="1.10.8.280">
    <property type="entry name" value="ABC transporter ATPase domain-like"/>
    <property type="match status" value="1"/>
</dbReference>
<dbReference type="AlphaFoldDB" id="X1MSG0"/>
<keyword evidence="8" id="KW-0267">Excision nuclease</keyword>
<evidence type="ECO:0000256" key="10">
    <source>
        <dbReference type="ARBA" id="ARBA00023204"/>
    </source>
</evidence>
<organism evidence="11">
    <name type="scientific">marine sediment metagenome</name>
    <dbReference type="NCBI Taxonomy" id="412755"/>
    <lineage>
        <taxon>unclassified sequences</taxon>
        <taxon>metagenomes</taxon>
        <taxon>ecological metagenomes</taxon>
    </lineage>
</organism>
<dbReference type="Gene3D" id="3.40.50.300">
    <property type="entry name" value="P-loop containing nucleotide triphosphate hydrolases"/>
    <property type="match status" value="1"/>
</dbReference>
<gene>
    <name evidence="11" type="ORF">S06H3_41856</name>
</gene>
<sequence length="203" mass="22933">LAVTVRGKSIDQIVEMSISQNQQFFQKIQNSKFRLQNSDFKIAHPIVKEIINRLQFLIDVGLNYLTLDRKAATLAGGEEQRIRLATQIGSKLTGVLYILDEPSVGLHSRDQGRLIETLKKLRDLGNTIVVVEHDPQTIRAADWVCDIGPGAGKRGGKITFEGTPKKLLKSKTLTGDYMAGQAEYNPNQHHLRFLIFERDQEYF</sequence>
<feature type="non-terminal residue" evidence="11">
    <location>
        <position position="1"/>
    </location>
</feature>
<keyword evidence="9" id="KW-0238">DNA-binding</keyword>
<evidence type="ECO:0000256" key="2">
    <source>
        <dbReference type="ARBA" id="ARBA00022490"/>
    </source>
</evidence>
<keyword evidence="7" id="KW-0067">ATP-binding</keyword>
<name>X1MSG0_9ZZZZ</name>
<dbReference type="InterPro" id="IPR027417">
    <property type="entry name" value="P-loop_NTPase"/>
</dbReference>
<keyword evidence="3" id="KW-0677">Repeat</keyword>
<keyword evidence="4" id="KW-0547">Nucleotide-binding</keyword>
<proteinExistence type="predicted"/>
<reference evidence="11" key="1">
    <citation type="journal article" date="2014" name="Front. Microbiol.">
        <title>High frequency of phylogenetically diverse reductive dehalogenase-homologous genes in deep subseafloor sedimentary metagenomes.</title>
        <authorList>
            <person name="Kawai M."/>
            <person name="Futagami T."/>
            <person name="Toyoda A."/>
            <person name="Takaki Y."/>
            <person name="Nishi S."/>
            <person name="Hori S."/>
            <person name="Arai W."/>
            <person name="Tsubouchi T."/>
            <person name="Morono Y."/>
            <person name="Uchiyama I."/>
            <person name="Ito T."/>
            <person name="Fujiyama A."/>
            <person name="Inagaki F."/>
            <person name="Takami H."/>
        </authorList>
    </citation>
    <scope>NUCLEOTIDE SEQUENCE</scope>
    <source>
        <strain evidence="11">Expedition CK06-06</strain>
    </source>
</reference>
<dbReference type="Gene3D" id="1.20.1580.10">
    <property type="entry name" value="ABC transporter ATPase like domain"/>
    <property type="match status" value="1"/>
</dbReference>
<keyword evidence="2" id="KW-0963">Cytoplasm</keyword>
<dbReference type="GO" id="GO:0005524">
    <property type="term" value="F:ATP binding"/>
    <property type="evidence" value="ECO:0007669"/>
    <property type="project" value="UniProtKB-KW"/>
</dbReference>
<evidence type="ECO:0000256" key="9">
    <source>
        <dbReference type="ARBA" id="ARBA00023125"/>
    </source>
</evidence>
<evidence type="ECO:0008006" key="12">
    <source>
        <dbReference type="Google" id="ProtNLM"/>
    </source>
</evidence>